<reference evidence="1 2" key="1">
    <citation type="submission" date="2024-05" db="EMBL/GenBank/DDBJ databases">
        <title>De novo assembly of an allotetraploid wild potato.</title>
        <authorList>
            <person name="Hosaka A.J."/>
        </authorList>
    </citation>
    <scope>NUCLEOTIDE SEQUENCE [LARGE SCALE GENOMIC DNA]</scope>
    <source>
        <tissue evidence="1">Young leaves</tissue>
    </source>
</reference>
<evidence type="ECO:0000313" key="2">
    <source>
        <dbReference type="Proteomes" id="UP001627284"/>
    </source>
</evidence>
<organism evidence="1 2">
    <name type="scientific">Solanum stoloniferum</name>
    <dbReference type="NCBI Taxonomy" id="62892"/>
    <lineage>
        <taxon>Eukaryota</taxon>
        <taxon>Viridiplantae</taxon>
        <taxon>Streptophyta</taxon>
        <taxon>Embryophyta</taxon>
        <taxon>Tracheophyta</taxon>
        <taxon>Spermatophyta</taxon>
        <taxon>Magnoliopsida</taxon>
        <taxon>eudicotyledons</taxon>
        <taxon>Gunneridae</taxon>
        <taxon>Pentapetalae</taxon>
        <taxon>asterids</taxon>
        <taxon>lamiids</taxon>
        <taxon>Solanales</taxon>
        <taxon>Solanaceae</taxon>
        <taxon>Solanoideae</taxon>
        <taxon>Solaneae</taxon>
        <taxon>Solanum</taxon>
    </lineage>
</organism>
<sequence length="105" mass="11740">MTGNLECIRSPKLVDSDFLSGFSNIFSLCLRKKTNLNSPKNPLSIGKNKNIYRRVLGFQIGGKRIGKTNRQGTNSKFENLSQIRGGNLFSAISPIPKEERANQRL</sequence>
<gene>
    <name evidence="1" type="ORF">AABB24_004973</name>
</gene>
<protein>
    <submittedName>
        <fullName evidence="1">Uncharacterized protein</fullName>
    </submittedName>
</protein>
<proteinExistence type="predicted"/>
<keyword evidence="2" id="KW-1185">Reference proteome</keyword>
<accession>A0ABD2UV15</accession>
<comment type="caution">
    <text evidence="1">The sequence shown here is derived from an EMBL/GenBank/DDBJ whole genome shotgun (WGS) entry which is preliminary data.</text>
</comment>
<dbReference type="Proteomes" id="UP001627284">
    <property type="component" value="Unassembled WGS sequence"/>
</dbReference>
<dbReference type="EMBL" id="JBJKTR010000003">
    <property type="protein sequence ID" value="KAL3372694.1"/>
    <property type="molecule type" value="Genomic_DNA"/>
</dbReference>
<name>A0ABD2UV15_9SOLN</name>
<evidence type="ECO:0000313" key="1">
    <source>
        <dbReference type="EMBL" id="KAL3372694.1"/>
    </source>
</evidence>
<dbReference type="AlphaFoldDB" id="A0ABD2UV15"/>